<feature type="domain" description="Phosphatidate phosphatase APP1 catalytic" evidence="2">
    <location>
        <begin position="206"/>
        <end position="358"/>
    </location>
</feature>
<dbReference type="GO" id="GO:0030479">
    <property type="term" value="C:actin cortical patch"/>
    <property type="evidence" value="ECO:0007669"/>
    <property type="project" value="TreeGrafter"/>
</dbReference>
<evidence type="ECO:0000313" key="4">
    <source>
        <dbReference type="Proteomes" id="UP000799766"/>
    </source>
</evidence>
<name>A0A6A6PD65_9PEZI</name>
<protein>
    <submittedName>
        <fullName evidence="3">Actin filament organization protein-like protein App1-like protein</fullName>
    </submittedName>
</protein>
<dbReference type="AlphaFoldDB" id="A0A6A6PD65"/>
<sequence length="408" mass="45986">MGLFDLGSDHESGNWPLSPQEAETRNIGNFDAIEKSMPGLPQRFASLSLKDNLSSYLGARNPFGQRVQPGKHEVWLLDNTAWQDGDEWKAEFVAAYFVKNSGFDLSRIVADLTEKLGVGEGDDVDERMHRRLQPFVDGIAPAHYINIGIAGKHTERLGPSGRDGLSTTKLTIPGSHGDGEVITSSAVQPNVATNPLVTTFASPTGWAVLSDVDDTIKITQTSSPLGILKTTFVDEPQVVAGMPELYKHIHSALKQPPFWYLSASPYNLYPFLHSFRSDYYPPGPLILREASWMNLAGFLASLTRGTQDYKTEEIERLHRDFPQRKFLCIGDSTQTDPESYAEMYRKYPKWIRAIYIRRVSGQMEMDQSHKNENQRFEEAFRDIPKEIWHVFDDPRELYAKVDQLASAS</sequence>
<dbReference type="PANTHER" id="PTHR28208:SF1">
    <property type="entry name" value="FILAMENT ORGANIZATION PROTEIN APP1-LIKE, PUTATIVE (AFU_ORTHOLOGUE AFUA_1G06650)-RELATED"/>
    <property type="match status" value="1"/>
</dbReference>
<evidence type="ECO:0000259" key="2">
    <source>
        <dbReference type="Pfam" id="PF09949"/>
    </source>
</evidence>
<dbReference type="InterPro" id="IPR052935">
    <property type="entry name" value="Mg2+_PAP"/>
</dbReference>
<dbReference type="Pfam" id="PF09949">
    <property type="entry name" value="APP1_cat"/>
    <property type="match status" value="1"/>
</dbReference>
<dbReference type="EMBL" id="MU001670">
    <property type="protein sequence ID" value="KAF2461749.1"/>
    <property type="molecule type" value="Genomic_DNA"/>
</dbReference>
<reference evidence="3" key="1">
    <citation type="journal article" date="2020" name="Stud. Mycol.">
        <title>101 Dothideomycetes genomes: a test case for predicting lifestyles and emergence of pathogens.</title>
        <authorList>
            <person name="Haridas S."/>
            <person name="Albert R."/>
            <person name="Binder M."/>
            <person name="Bloem J."/>
            <person name="Labutti K."/>
            <person name="Salamov A."/>
            <person name="Andreopoulos B."/>
            <person name="Baker S."/>
            <person name="Barry K."/>
            <person name="Bills G."/>
            <person name="Bluhm B."/>
            <person name="Cannon C."/>
            <person name="Castanera R."/>
            <person name="Culley D."/>
            <person name="Daum C."/>
            <person name="Ezra D."/>
            <person name="Gonzalez J."/>
            <person name="Henrissat B."/>
            <person name="Kuo A."/>
            <person name="Liang C."/>
            <person name="Lipzen A."/>
            <person name="Lutzoni F."/>
            <person name="Magnuson J."/>
            <person name="Mondo S."/>
            <person name="Nolan M."/>
            <person name="Ohm R."/>
            <person name="Pangilinan J."/>
            <person name="Park H.-J."/>
            <person name="Ramirez L."/>
            <person name="Alfaro M."/>
            <person name="Sun H."/>
            <person name="Tritt A."/>
            <person name="Yoshinaga Y."/>
            <person name="Zwiers L.-H."/>
            <person name="Turgeon B."/>
            <person name="Goodwin S."/>
            <person name="Spatafora J."/>
            <person name="Crous P."/>
            <person name="Grigoriev I."/>
        </authorList>
    </citation>
    <scope>NUCLEOTIDE SEQUENCE</scope>
    <source>
        <strain evidence="3">ATCC 16933</strain>
    </source>
</reference>
<accession>A0A6A6PD65</accession>
<dbReference type="InterPro" id="IPR019236">
    <property type="entry name" value="APP1_cat"/>
</dbReference>
<feature type="region of interest" description="Disordered" evidence="1">
    <location>
        <begin position="1"/>
        <end position="21"/>
    </location>
</feature>
<dbReference type="GO" id="GO:0008195">
    <property type="term" value="F:phosphatidate phosphatase activity"/>
    <property type="evidence" value="ECO:0007669"/>
    <property type="project" value="InterPro"/>
</dbReference>
<evidence type="ECO:0000313" key="3">
    <source>
        <dbReference type="EMBL" id="KAF2461749.1"/>
    </source>
</evidence>
<dbReference type="OrthoDB" id="414243at2759"/>
<keyword evidence="4" id="KW-1185">Reference proteome</keyword>
<evidence type="ECO:0000256" key="1">
    <source>
        <dbReference type="SAM" id="MobiDB-lite"/>
    </source>
</evidence>
<organism evidence="3 4">
    <name type="scientific">Lineolata rhizophorae</name>
    <dbReference type="NCBI Taxonomy" id="578093"/>
    <lineage>
        <taxon>Eukaryota</taxon>
        <taxon>Fungi</taxon>
        <taxon>Dikarya</taxon>
        <taxon>Ascomycota</taxon>
        <taxon>Pezizomycotina</taxon>
        <taxon>Dothideomycetes</taxon>
        <taxon>Dothideomycetes incertae sedis</taxon>
        <taxon>Lineolatales</taxon>
        <taxon>Lineolataceae</taxon>
        <taxon>Lineolata</taxon>
    </lineage>
</organism>
<dbReference type="PANTHER" id="PTHR28208">
    <property type="entry name" value="PHOSPHATIDATE PHOSPHATASE APP1"/>
    <property type="match status" value="1"/>
</dbReference>
<gene>
    <name evidence="3" type="ORF">BDY21DRAFT_277600</name>
</gene>
<proteinExistence type="predicted"/>
<dbReference type="Proteomes" id="UP000799766">
    <property type="component" value="Unassembled WGS sequence"/>
</dbReference>